<keyword evidence="2" id="KW-1185">Reference proteome</keyword>
<dbReference type="InterPro" id="IPR016024">
    <property type="entry name" value="ARM-type_fold"/>
</dbReference>
<evidence type="ECO:0000313" key="1">
    <source>
        <dbReference type="EMBL" id="RNF22699.1"/>
    </source>
</evidence>
<protein>
    <recommendedName>
        <fullName evidence="3">Ataxin-10 domain-containing protein</fullName>
    </recommendedName>
</protein>
<dbReference type="AlphaFoldDB" id="A0A3R7L7P6"/>
<gene>
    <name evidence="1" type="ORF">Tco025E_03092</name>
</gene>
<accession>A0A3R7L7P6</accession>
<dbReference type="OrthoDB" id="252829at2759"/>
<proteinExistence type="predicted"/>
<dbReference type="SUPFAM" id="SSF48371">
    <property type="entry name" value="ARM repeat"/>
    <property type="match status" value="1"/>
</dbReference>
<evidence type="ECO:0008006" key="3">
    <source>
        <dbReference type="Google" id="ProtNLM"/>
    </source>
</evidence>
<evidence type="ECO:0000313" key="2">
    <source>
        <dbReference type="Proteomes" id="UP000284403"/>
    </source>
</evidence>
<reference evidence="1 2" key="1">
    <citation type="journal article" date="2018" name="BMC Genomics">
        <title>Genomic comparison of Trypanosoma conorhini and Trypanosoma rangeli to Trypanosoma cruzi strains of high and low virulence.</title>
        <authorList>
            <person name="Bradwell K.R."/>
            <person name="Koparde V.N."/>
            <person name="Matveyev A.V."/>
            <person name="Serrano M.G."/>
            <person name="Alves J.M."/>
            <person name="Parikh H."/>
            <person name="Huang B."/>
            <person name="Lee V."/>
            <person name="Espinosa-Alvarez O."/>
            <person name="Ortiz P.A."/>
            <person name="Costa-Martins A.G."/>
            <person name="Teixeira M.M."/>
            <person name="Buck G.A."/>
        </authorList>
    </citation>
    <scope>NUCLEOTIDE SEQUENCE [LARGE SCALE GENOMIC DNA]</scope>
    <source>
        <strain evidence="1 2">025E</strain>
    </source>
</reference>
<dbReference type="GeneID" id="40316703"/>
<comment type="caution">
    <text evidence="1">The sequence shown here is derived from an EMBL/GenBank/DDBJ whole genome shotgun (WGS) entry which is preliminary data.</text>
</comment>
<dbReference type="EMBL" id="MKKU01000131">
    <property type="protein sequence ID" value="RNF22699.1"/>
    <property type="molecule type" value="Genomic_DNA"/>
</dbReference>
<organism evidence="1 2">
    <name type="scientific">Trypanosoma conorhini</name>
    <dbReference type="NCBI Taxonomy" id="83891"/>
    <lineage>
        <taxon>Eukaryota</taxon>
        <taxon>Discoba</taxon>
        <taxon>Euglenozoa</taxon>
        <taxon>Kinetoplastea</taxon>
        <taxon>Metakinetoplastina</taxon>
        <taxon>Trypanosomatida</taxon>
        <taxon>Trypanosomatidae</taxon>
        <taxon>Trypanosoma</taxon>
    </lineage>
</organism>
<dbReference type="Proteomes" id="UP000284403">
    <property type="component" value="Unassembled WGS sequence"/>
</dbReference>
<sequence>MNTSKGLLALVEALERMTANAGCSPPREPKAAKFRVEDIFGTPTSSLGPTAAEEEVFSRGGTAPEVHNGDTFAASVGDSGIGGGPSDAAAPVASLREMAIHFGRNKPHAGVDLHEIFSLLRKLIDSTHSTAECAHLTCMGPDIDKATKLIKPVALADVRAAVYMLSLCSNLAAVKESRLQLNAPLVLDFVLTTVQAHIAERHVLYVALVALSHLAYMEDARLRREDCELLSRLIYPVYTEAELVETWAVMICNVTAHHPETVQTFIELGVVQVLERLVIYFGEDGKTVIRCLQCLSNLAMGFTGGHPSAMAE</sequence>
<name>A0A3R7L7P6_9TRYP</name>
<dbReference type="InterPro" id="IPR011989">
    <property type="entry name" value="ARM-like"/>
</dbReference>
<dbReference type="RefSeq" id="XP_029229928.1">
    <property type="nucleotide sequence ID" value="XM_029370014.1"/>
</dbReference>
<dbReference type="Gene3D" id="1.25.10.10">
    <property type="entry name" value="Leucine-rich Repeat Variant"/>
    <property type="match status" value="1"/>
</dbReference>